<organism evidence="1 2">
    <name type="scientific">Mycolicibacterium komossense</name>
    <dbReference type="NCBI Taxonomy" id="1779"/>
    <lineage>
        <taxon>Bacteria</taxon>
        <taxon>Bacillati</taxon>
        <taxon>Actinomycetota</taxon>
        <taxon>Actinomycetes</taxon>
        <taxon>Mycobacteriales</taxon>
        <taxon>Mycobacteriaceae</taxon>
        <taxon>Mycolicibacterium</taxon>
    </lineage>
</organism>
<evidence type="ECO:0000313" key="1">
    <source>
        <dbReference type="EMBL" id="MCV7230399.1"/>
    </source>
</evidence>
<feature type="non-terminal residue" evidence="1">
    <location>
        <position position="106"/>
    </location>
</feature>
<evidence type="ECO:0000313" key="2">
    <source>
        <dbReference type="Proteomes" id="UP001526201"/>
    </source>
</evidence>
<sequence length="106" mass="11446">MSRNSAHKQAARAYQRLHPGTTYPVALRAVARAHAISATTPPPSSVTSHALPAVTPSRQMHTIASVVEALQAAREMQTKWATQNAGPMFSAAEAVRQMQTKWATQN</sequence>
<dbReference type="Proteomes" id="UP001526201">
    <property type="component" value="Unassembled WGS sequence"/>
</dbReference>
<accession>A0ABT3CLH7</accession>
<gene>
    <name evidence="1" type="ORF">H7J73_30760</name>
</gene>
<reference evidence="1 2" key="1">
    <citation type="journal article" date="2022" name="BMC Genomics">
        <title>Comparative genome analysis of mycobacteria focusing on tRNA and non-coding RNA.</title>
        <authorList>
            <person name="Behra P.R.K."/>
            <person name="Pettersson B.M.F."/>
            <person name="Ramesh M."/>
            <person name="Das S."/>
            <person name="Dasgupta S."/>
            <person name="Kirsebom L.A."/>
        </authorList>
    </citation>
    <scope>NUCLEOTIDE SEQUENCE [LARGE SCALE GENOMIC DNA]</scope>
    <source>
        <strain evidence="1 2">DSM 44078</strain>
    </source>
</reference>
<name>A0ABT3CLH7_9MYCO</name>
<dbReference type="EMBL" id="JACKTY010000049">
    <property type="protein sequence ID" value="MCV7230399.1"/>
    <property type="molecule type" value="Genomic_DNA"/>
</dbReference>
<keyword evidence="2" id="KW-1185">Reference proteome</keyword>
<comment type="caution">
    <text evidence="1">The sequence shown here is derived from an EMBL/GenBank/DDBJ whole genome shotgun (WGS) entry which is preliminary data.</text>
</comment>
<proteinExistence type="predicted"/>
<protein>
    <submittedName>
        <fullName evidence="1">Uncharacterized protein</fullName>
    </submittedName>
</protein>